<dbReference type="SUPFAM" id="SSF81383">
    <property type="entry name" value="F-box domain"/>
    <property type="match status" value="1"/>
</dbReference>
<gene>
    <name evidence="2" type="ORF">ERUC_LOCUS29492</name>
</gene>
<accession>A0ABC8L6D3</accession>
<dbReference type="InterPro" id="IPR036047">
    <property type="entry name" value="F-box-like_dom_sf"/>
</dbReference>
<dbReference type="PANTHER" id="PTHR47123">
    <property type="entry name" value="F-BOX PROTEIN SKIP23"/>
    <property type="match status" value="1"/>
</dbReference>
<dbReference type="EMBL" id="CAKOAT010370709">
    <property type="protein sequence ID" value="CAH8363736.1"/>
    <property type="molecule type" value="Genomic_DNA"/>
</dbReference>
<name>A0ABC8L6D3_ERUVS</name>
<evidence type="ECO:0000313" key="3">
    <source>
        <dbReference type="Proteomes" id="UP001642260"/>
    </source>
</evidence>
<evidence type="ECO:0000313" key="2">
    <source>
        <dbReference type="EMBL" id="CAH8363736.1"/>
    </source>
</evidence>
<feature type="domain" description="KIB1-4 beta-propeller" evidence="1">
    <location>
        <begin position="161"/>
        <end position="340"/>
    </location>
</feature>
<sequence length="394" mass="44498">MSEPARKKKNPSMTIPDWTLLPGELLHVISTKLHNCFDVLHARSVCTSWRSSFPFPEHRLTRPTHSLPSFAEFPYESDDFCTLEKVPIFLFRAKTRPILPSLYFIGGVIKDEQNSSQTQSCSLKVKVHERVLDVANILDFQIFPLGHHYRVIGFDPREPTSAYRGVAVIPGKGDDDYLLLLNYTKLLYIFRSAEMKWIGIEEFSDDTFYEVVAFRGMFYASFVTAGVFVLDPYLMEVTPLMPSPPLQHAININNLVKCGDDDDELFLVEKFYPFPDPTIIDFGLFNCRVSRLDEKAGKWVAVSDLGGRVLFIGHFGNVCCLGKELPDGCGLSGNSIVYTSERGRVTFAYKYTRGEGDGLGIWRLSREFRVSILSTSPVVALRVERPPVTPTLAT</sequence>
<dbReference type="Pfam" id="PF03478">
    <property type="entry name" value="Beta-prop_KIB1-4"/>
    <property type="match status" value="1"/>
</dbReference>
<proteinExistence type="predicted"/>
<evidence type="ECO:0000259" key="1">
    <source>
        <dbReference type="Pfam" id="PF03478"/>
    </source>
</evidence>
<organism evidence="2 3">
    <name type="scientific">Eruca vesicaria subsp. sativa</name>
    <name type="common">Garden rocket</name>
    <name type="synonym">Eruca sativa</name>
    <dbReference type="NCBI Taxonomy" id="29727"/>
    <lineage>
        <taxon>Eukaryota</taxon>
        <taxon>Viridiplantae</taxon>
        <taxon>Streptophyta</taxon>
        <taxon>Embryophyta</taxon>
        <taxon>Tracheophyta</taxon>
        <taxon>Spermatophyta</taxon>
        <taxon>Magnoliopsida</taxon>
        <taxon>eudicotyledons</taxon>
        <taxon>Gunneridae</taxon>
        <taxon>Pentapetalae</taxon>
        <taxon>rosids</taxon>
        <taxon>malvids</taxon>
        <taxon>Brassicales</taxon>
        <taxon>Brassicaceae</taxon>
        <taxon>Brassiceae</taxon>
        <taxon>Eruca</taxon>
    </lineage>
</organism>
<dbReference type="AlphaFoldDB" id="A0ABC8L6D3"/>
<comment type="caution">
    <text evidence="2">The sequence shown here is derived from an EMBL/GenBank/DDBJ whole genome shotgun (WGS) entry which is preliminary data.</text>
</comment>
<protein>
    <recommendedName>
        <fullName evidence="1">KIB1-4 beta-propeller domain-containing protein</fullName>
    </recommendedName>
</protein>
<reference evidence="2 3" key="1">
    <citation type="submission" date="2022-03" db="EMBL/GenBank/DDBJ databases">
        <authorList>
            <person name="Macdonald S."/>
            <person name="Ahmed S."/>
            <person name="Newling K."/>
        </authorList>
    </citation>
    <scope>NUCLEOTIDE SEQUENCE [LARGE SCALE GENOMIC DNA]</scope>
</reference>
<dbReference type="InterPro" id="IPR005174">
    <property type="entry name" value="KIB1-4_b-propeller"/>
</dbReference>
<dbReference type="Proteomes" id="UP001642260">
    <property type="component" value="Unassembled WGS sequence"/>
</dbReference>
<dbReference type="PANTHER" id="PTHR47123:SF24">
    <property type="entry name" value="LOW PROTEIN: F-BOX_KELCH-REPEAT PROTEIN"/>
    <property type="match status" value="1"/>
</dbReference>
<keyword evidence="3" id="KW-1185">Reference proteome</keyword>
<dbReference type="InterPro" id="IPR051304">
    <property type="entry name" value="SCF_F-box_domain"/>
</dbReference>